<sequence length="278" mass="29662">MWHHTSLGPAPWELEQTEASATPSAVSPRSVASGPSPFKPPRPQAAASPFAPASRERPAPVQWLDLDERESPRSQNTAPPQPQLDREDTDAQQWVPAPAAARPAAAAASAASSPAPSHCTSPSLPQSGWSGAPPSPPCLSSPTSLTAEVYRLARGSGGISQRHDRRRLILEGCKLHVCEPGSVDQVKFSLDLASEMSEVVLLPHGVLSLQLRLQQRRRSSSRVRSLGYARMGGPAAGAPEEKTYSFEFDPPGDAAAFRAEILKRRAVVCRSPLAQPTL</sequence>
<proteinExistence type="predicted"/>
<feature type="compositionally biased region" description="Polar residues" evidence="1">
    <location>
        <begin position="118"/>
        <end position="129"/>
    </location>
</feature>
<reference evidence="2" key="1">
    <citation type="submission" date="2023-10" db="EMBL/GenBank/DDBJ databases">
        <authorList>
            <person name="Chen Y."/>
            <person name="Shah S."/>
            <person name="Dougan E. K."/>
            <person name="Thang M."/>
            <person name="Chan C."/>
        </authorList>
    </citation>
    <scope>NUCLEOTIDE SEQUENCE [LARGE SCALE GENOMIC DNA]</scope>
</reference>
<keyword evidence="3" id="KW-1185">Reference proteome</keyword>
<comment type="caution">
    <text evidence="2">The sequence shown here is derived from an EMBL/GenBank/DDBJ whole genome shotgun (WGS) entry which is preliminary data.</text>
</comment>
<evidence type="ECO:0000256" key="1">
    <source>
        <dbReference type="SAM" id="MobiDB-lite"/>
    </source>
</evidence>
<dbReference type="Proteomes" id="UP001189429">
    <property type="component" value="Unassembled WGS sequence"/>
</dbReference>
<dbReference type="EMBL" id="CAUYUJ010019886">
    <property type="protein sequence ID" value="CAK0894357.1"/>
    <property type="molecule type" value="Genomic_DNA"/>
</dbReference>
<feature type="compositionally biased region" description="Low complexity" evidence="1">
    <location>
        <begin position="44"/>
        <end position="53"/>
    </location>
</feature>
<feature type="region of interest" description="Disordered" evidence="1">
    <location>
        <begin position="1"/>
        <end position="141"/>
    </location>
</feature>
<organism evidence="2 3">
    <name type="scientific">Prorocentrum cordatum</name>
    <dbReference type="NCBI Taxonomy" id="2364126"/>
    <lineage>
        <taxon>Eukaryota</taxon>
        <taxon>Sar</taxon>
        <taxon>Alveolata</taxon>
        <taxon>Dinophyceae</taxon>
        <taxon>Prorocentrales</taxon>
        <taxon>Prorocentraceae</taxon>
        <taxon>Prorocentrum</taxon>
    </lineage>
</organism>
<protein>
    <submittedName>
        <fullName evidence="2">Uncharacterized protein</fullName>
    </submittedName>
</protein>
<feature type="compositionally biased region" description="Low complexity" evidence="1">
    <location>
        <begin position="96"/>
        <end position="117"/>
    </location>
</feature>
<name>A0ABN9X4R3_9DINO</name>
<evidence type="ECO:0000313" key="3">
    <source>
        <dbReference type="Proteomes" id="UP001189429"/>
    </source>
</evidence>
<feature type="compositionally biased region" description="Polar residues" evidence="1">
    <location>
        <begin position="17"/>
        <end position="27"/>
    </location>
</feature>
<accession>A0ABN9X4R3</accession>
<evidence type="ECO:0000313" key="2">
    <source>
        <dbReference type="EMBL" id="CAK0894357.1"/>
    </source>
</evidence>
<gene>
    <name evidence="2" type="ORF">PCOR1329_LOCUS73426</name>
</gene>